<evidence type="ECO:0000313" key="2">
    <source>
        <dbReference type="EMBL" id="SDB15834.1"/>
    </source>
</evidence>
<keyword evidence="3" id="KW-1185">Reference proteome</keyword>
<dbReference type="AlphaFoldDB" id="A0A1G6B596"/>
<sequence>MKRIVAPAGQRTRILRMLSDSIPQTVRFTARRVDGGGPPEGTVEISRTRWFVRQPTEIRPLEPDQAIPKGFADVDYAIDVTPRADTEIVFQSRHFRMSALVWVIAAVIVLAVISAVVVPLLL</sequence>
<accession>A0A1G6B596</accession>
<name>A0A1G6B596_9HYPH</name>
<keyword evidence="1" id="KW-0472">Membrane</keyword>
<feature type="transmembrane region" description="Helical" evidence="1">
    <location>
        <begin position="99"/>
        <end position="121"/>
    </location>
</feature>
<reference evidence="2 3" key="1">
    <citation type="submission" date="2016-10" db="EMBL/GenBank/DDBJ databases">
        <authorList>
            <person name="de Groot N.N."/>
        </authorList>
    </citation>
    <scope>NUCLEOTIDE SEQUENCE [LARGE SCALE GENOMIC DNA]</scope>
    <source>
        <strain evidence="2 3">ATCC 35022</strain>
    </source>
</reference>
<organism evidence="2 3">
    <name type="scientific">Bauldia litoralis</name>
    <dbReference type="NCBI Taxonomy" id="665467"/>
    <lineage>
        <taxon>Bacteria</taxon>
        <taxon>Pseudomonadati</taxon>
        <taxon>Pseudomonadota</taxon>
        <taxon>Alphaproteobacteria</taxon>
        <taxon>Hyphomicrobiales</taxon>
        <taxon>Kaistiaceae</taxon>
        <taxon>Bauldia</taxon>
    </lineage>
</organism>
<dbReference type="EMBL" id="FMXQ01000002">
    <property type="protein sequence ID" value="SDB15834.1"/>
    <property type="molecule type" value="Genomic_DNA"/>
</dbReference>
<proteinExistence type="predicted"/>
<keyword evidence="1" id="KW-1133">Transmembrane helix</keyword>
<protein>
    <submittedName>
        <fullName evidence="2">Uncharacterized protein</fullName>
    </submittedName>
</protein>
<dbReference type="OrthoDB" id="9953461at2"/>
<evidence type="ECO:0000256" key="1">
    <source>
        <dbReference type="SAM" id="Phobius"/>
    </source>
</evidence>
<dbReference type="RefSeq" id="WP_090875521.1">
    <property type="nucleotide sequence ID" value="NZ_FMXQ01000002.1"/>
</dbReference>
<keyword evidence="1" id="KW-0812">Transmembrane</keyword>
<evidence type="ECO:0000313" key="3">
    <source>
        <dbReference type="Proteomes" id="UP000199071"/>
    </source>
</evidence>
<dbReference type="Proteomes" id="UP000199071">
    <property type="component" value="Unassembled WGS sequence"/>
</dbReference>
<gene>
    <name evidence="2" type="ORF">SAMN02982931_01249</name>
</gene>